<dbReference type="GO" id="GO:0016020">
    <property type="term" value="C:membrane"/>
    <property type="evidence" value="ECO:0007669"/>
    <property type="project" value="InterPro"/>
</dbReference>
<organism evidence="5 6">
    <name type="scientific">Uabimicrobium amorphum</name>
    <dbReference type="NCBI Taxonomy" id="2596890"/>
    <lineage>
        <taxon>Bacteria</taxon>
        <taxon>Pseudomonadati</taxon>
        <taxon>Planctomycetota</taxon>
        <taxon>Candidatus Uabimicrobiia</taxon>
        <taxon>Candidatus Uabimicrobiales</taxon>
        <taxon>Candidatus Uabimicrobiaceae</taxon>
        <taxon>Candidatus Uabimicrobium</taxon>
    </lineage>
</organism>
<dbReference type="Proteomes" id="UP000326354">
    <property type="component" value="Chromosome"/>
</dbReference>
<dbReference type="Gene3D" id="1.10.287.950">
    <property type="entry name" value="Methyl-accepting chemotaxis protein"/>
    <property type="match status" value="1"/>
</dbReference>
<evidence type="ECO:0000256" key="1">
    <source>
        <dbReference type="PROSITE-ProRule" id="PRU00284"/>
    </source>
</evidence>
<evidence type="ECO:0000313" key="5">
    <source>
        <dbReference type="EMBL" id="BBM82930.1"/>
    </source>
</evidence>
<dbReference type="RefSeq" id="WP_151967155.1">
    <property type="nucleotide sequence ID" value="NZ_AP019860.1"/>
</dbReference>
<dbReference type="OrthoDB" id="221239at2"/>
<dbReference type="GO" id="GO:0007165">
    <property type="term" value="P:signal transduction"/>
    <property type="evidence" value="ECO:0007669"/>
    <property type="project" value="UniProtKB-KW"/>
</dbReference>
<keyword evidence="3" id="KW-0812">Transmembrane</keyword>
<keyword evidence="2" id="KW-0175">Coiled coil</keyword>
<dbReference type="Pfam" id="PF00015">
    <property type="entry name" value="MCPsignal"/>
    <property type="match status" value="1"/>
</dbReference>
<keyword evidence="3" id="KW-1133">Transmembrane helix</keyword>
<feature type="transmembrane region" description="Helical" evidence="3">
    <location>
        <begin position="407"/>
        <end position="426"/>
    </location>
</feature>
<dbReference type="InterPro" id="IPR004089">
    <property type="entry name" value="MCPsignal_dom"/>
</dbReference>
<evidence type="ECO:0000313" key="6">
    <source>
        <dbReference type="Proteomes" id="UP000326354"/>
    </source>
</evidence>
<name>A0A5S9IJZ1_UABAM</name>
<evidence type="ECO:0000256" key="3">
    <source>
        <dbReference type="SAM" id="Phobius"/>
    </source>
</evidence>
<proteinExistence type="predicted"/>
<feature type="coiled-coil region" evidence="2">
    <location>
        <begin position="583"/>
        <end position="634"/>
    </location>
</feature>
<dbReference type="SUPFAM" id="SSF58104">
    <property type="entry name" value="Methyl-accepting chemotaxis protein (MCP) signaling domain"/>
    <property type="match status" value="1"/>
</dbReference>
<sequence length="686" mass="78314">MQNKKLSHPIILACLFVILSFTLYLSIAGIRSSIEKQSYKQLIAIRDLQAQRLEDTLTSMRKQVQNLAKTPFVVTAMQDFSQSFYDFDEVDTKAAKVKAQNFYQDTFTSLLKKKASTLPRQDIISQLINLPNSSLLLQQNYIISNPHAFGEKHKLLQAQDASPWSNAHKKYHDKFKNYSQRNQIADVLLIDLKKQNIVYSLAKQIDFATSLSTGPFQDSAVAYAYEDARSSLDPNFTKVTDLVTYVPAFGKATSFIASPIYKGDEKIGVLVAKVYYHSFNQVMADTKLWKRAGWGNTIETYVIGRDNKMRSNSRMFVEKPQEFVAMQTNAATRDTLPRMTATKTTVLLQNTDYYFAEETGCDTTTNYYGQEAIVAHANLNDPDLQWVVIAEQNYSEPFEQIRELENGILVCFALIFGGLLGFIYVNKHSKKQDASRLTQRLTSELSSIHQQVNQVGRRGGKVLKKCATNIELTTNFHHKVRSFNKDFVEDKEKAQHIRDFFVEIDQKLKENLHKMRNFGKNLHNVDDALKQIKNTILILENVAKETHIVSLNASIRAAREDNSPFSSVADEIRKLALKNADVLENASEKIDDAQKIVSRNNANFEHIEEKSKNIEKQIEKISKTQEKIVELKRRLLIYLDNLTNETQDTQFSCAYLQQDLERIAAESSNLTNQIELVAHNLKSIEL</sequence>
<evidence type="ECO:0000256" key="2">
    <source>
        <dbReference type="SAM" id="Coils"/>
    </source>
</evidence>
<feature type="domain" description="Methyl-accepting transducer" evidence="4">
    <location>
        <begin position="522"/>
        <end position="664"/>
    </location>
</feature>
<dbReference type="PROSITE" id="PS50111">
    <property type="entry name" value="CHEMOTAXIS_TRANSDUC_2"/>
    <property type="match status" value="1"/>
</dbReference>
<reference evidence="5 6" key="1">
    <citation type="submission" date="2019-08" db="EMBL/GenBank/DDBJ databases">
        <title>Complete genome sequence of Candidatus Uab amorphum.</title>
        <authorList>
            <person name="Shiratori T."/>
            <person name="Suzuki S."/>
            <person name="Kakizawa Y."/>
            <person name="Ishida K."/>
        </authorList>
    </citation>
    <scope>NUCLEOTIDE SEQUENCE [LARGE SCALE GENOMIC DNA]</scope>
    <source>
        <strain evidence="5 6">SRT547</strain>
    </source>
</reference>
<accession>A0A5S9IJZ1</accession>
<gene>
    <name evidence="5" type="ORF">UABAM_01273</name>
</gene>
<protein>
    <submittedName>
        <fullName evidence="5">Methyl-accepting chemotaxis protein</fullName>
    </submittedName>
</protein>
<evidence type="ECO:0000259" key="4">
    <source>
        <dbReference type="PROSITE" id="PS50111"/>
    </source>
</evidence>
<keyword evidence="3" id="KW-0472">Membrane</keyword>
<dbReference type="AlphaFoldDB" id="A0A5S9IJZ1"/>
<keyword evidence="1" id="KW-0807">Transducer</keyword>
<keyword evidence="6" id="KW-1185">Reference proteome</keyword>
<dbReference type="KEGG" id="uam:UABAM_01273"/>
<dbReference type="EMBL" id="AP019860">
    <property type="protein sequence ID" value="BBM82930.1"/>
    <property type="molecule type" value="Genomic_DNA"/>
</dbReference>